<evidence type="ECO:0000313" key="1">
    <source>
        <dbReference type="EMBL" id="EPQ10602.1"/>
    </source>
</evidence>
<evidence type="ECO:0000313" key="2">
    <source>
        <dbReference type="Proteomes" id="UP000052978"/>
    </source>
</evidence>
<dbReference type="Proteomes" id="UP000052978">
    <property type="component" value="Unassembled WGS sequence"/>
</dbReference>
<dbReference type="GO" id="GO:0005840">
    <property type="term" value="C:ribosome"/>
    <property type="evidence" value="ECO:0007669"/>
    <property type="project" value="UniProtKB-KW"/>
</dbReference>
<dbReference type="Gene3D" id="3.30.160.20">
    <property type="match status" value="1"/>
</dbReference>
<reference evidence="1 2" key="1">
    <citation type="journal article" date="2013" name="Nat. Commun.">
        <title>Genome analysis reveals insights into physiology and longevity of the Brandt's bat Myotis brandtii.</title>
        <authorList>
            <person name="Seim I."/>
            <person name="Fang X."/>
            <person name="Xiong Z."/>
            <person name="Lobanov A.V."/>
            <person name="Huang Z."/>
            <person name="Ma S."/>
            <person name="Feng Y."/>
            <person name="Turanov A.A."/>
            <person name="Zhu Y."/>
            <person name="Lenz T.L."/>
            <person name="Gerashchenko M.V."/>
            <person name="Fan D."/>
            <person name="Hee Yim S."/>
            <person name="Yao X."/>
            <person name="Jordan D."/>
            <person name="Xiong Y."/>
            <person name="Ma Y."/>
            <person name="Lyapunov A.N."/>
            <person name="Chen G."/>
            <person name="Kulakova O.I."/>
            <person name="Sun Y."/>
            <person name="Lee S.G."/>
            <person name="Bronson R.T."/>
            <person name="Moskalev A.A."/>
            <person name="Sunyaev S.R."/>
            <person name="Zhang G."/>
            <person name="Krogh A."/>
            <person name="Wang J."/>
            <person name="Gladyshev V.N."/>
        </authorList>
    </citation>
    <scope>NUCLEOTIDE SEQUENCE [LARGE SCALE GENOMIC DNA]</scope>
</reference>
<name>S7PQ73_MYOBR</name>
<dbReference type="EMBL" id="KE163030">
    <property type="protein sequence ID" value="EPQ10602.1"/>
    <property type="molecule type" value="Genomic_DNA"/>
</dbReference>
<keyword evidence="1" id="KW-0687">Ribonucleoprotein</keyword>
<organism evidence="1 2">
    <name type="scientific">Myotis brandtii</name>
    <name type="common">Brandt's bat</name>
    <dbReference type="NCBI Taxonomy" id="109478"/>
    <lineage>
        <taxon>Eukaryota</taxon>
        <taxon>Metazoa</taxon>
        <taxon>Chordata</taxon>
        <taxon>Craniata</taxon>
        <taxon>Vertebrata</taxon>
        <taxon>Euteleostomi</taxon>
        <taxon>Mammalia</taxon>
        <taxon>Eutheria</taxon>
        <taxon>Laurasiatheria</taxon>
        <taxon>Chiroptera</taxon>
        <taxon>Yangochiroptera</taxon>
        <taxon>Vespertilionidae</taxon>
        <taxon>Myotis</taxon>
    </lineage>
</organism>
<gene>
    <name evidence="1" type="ORF">D623_10025986</name>
</gene>
<keyword evidence="1" id="KW-0689">Ribosomal protein</keyword>
<protein>
    <submittedName>
        <fullName evidence="1">40S ribosomal protein S2</fullName>
    </submittedName>
</protein>
<accession>S7PQ73</accession>
<keyword evidence="2" id="KW-1185">Reference proteome</keyword>
<sequence length="111" mass="12478">MKIKSLEEIYLFSLPIEESEIIDFFMGASLKAEVLKSMPVQKQTDAGQKTGSRGCTATLGNFARATFDATSKTYGYLTPDLWKETAFTKCPHQEFTGYHIKTRTIVSVQRT</sequence>
<proteinExistence type="predicted"/>
<dbReference type="AlphaFoldDB" id="S7PQ73"/>